<keyword evidence="2" id="KW-1185">Reference proteome</keyword>
<dbReference type="AlphaFoldDB" id="A0A4R3KX20"/>
<dbReference type="InterPro" id="IPR023815">
    <property type="entry name" value="CRISPR-assoc_Csx19"/>
</dbReference>
<dbReference type="NCBIfam" id="TIGR03984">
    <property type="entry name" value="CRISPR-associated protein Csx19"/>
    <property type="match status" value="1"/>
</dbReference>
<organism evidence="1 2">
    <name type="scientific">Keratinibaculum paraultunense</name>
    <dbReference type="NCBI Taxonomy" id="1278232"/>
    <lineage>
        <taxon>Bacteria</taxon>
        <taxon>Bacillati</taxon>
        <taxon>Bacillota</taxon>
        <taxon>Tissierellia</taxon>
        <taxon>Tissierellales</taxon>
        <taxon>Tepidimicrobiaceae</taxon>
        <taxon>Keratinibaculum</taxon>
    </lineage>
</organism>
<evidence type="ECO:0000313" key="2">
    <source>
        <dbReference type="Proteomes" id="UP000294567"/>
    </source>
</evidence>
<dbReference type="OrthoDB" id="2083799at2"/>
<evidence type="ECO:0000313" key="1">
    <source>
        <dbReference type="EMBL" id="TCS89370.1"/>
    </source>
</evidence>
<protein>
    <submittedName>
        <fullName evidence="1">CRISPR-associated protein (TIGR03984 family)</fullName>
    </submittedName>
</protein>
<gene>
    <name evidence="1" type="ORF">EDD65_10636</name>
</gene>
<dbReference type="Proteomes" id="UP000294567">
    <property type="component" value="Unassembled WGS sequence"/>
</dbReference>
<reference evidence="1 2" key="1">
    <citation type="submission" date="2019-03" db="EMBL/GenBank/DDBJ databases">
        <title>Genomic Encyclopedia of Type Strains, Phase IV (KMG-IV): sequencing the most valuable type-strain genomes for metagenomic binning, comparative biology and taxonomic classification.</title>
        <authorList>
            <person name="Goeker M."/>
        </authorList>
    </citation>
    <scope>NUCLEOTIDE SEQUENCE [LARGE SCALE GENOMIC DNA]</scope>
    <source>
        <strain evidence="1 2">DSM 26752</strain>
    </source>
</reference>
<dbReference type="RefSeq" id="WP_132027445.1">
    <property type="nucleotide sequence ID" value="NZ_CP068564.1"/>
</dbReference>
<comment type="caution">
    <text evidence="1">The sequence shown here is derived from an EMBL/GenBank/DDBJ whole genome shotgun (WGS) entry which is preliminary data.</text>
</comment>
<sequence length="179" mass="21359">MIELNYSMSTIKSSVNNCNIDFFNMKTRIKEIFNEDTAYILLKESNEVSVGLYKDKDFIFKTEVLQNQDLFIDMRIFNNEKELYIWKSKGDFKNRIRIDNEGKEYDFYDEELLLWGNKIKNDGIFMELEEEKIKKYHIPINENVTNDNEGKLVIRNYIGCSEEDGMAIIEDFRLLDIKL</sequence>
<proteinExistence type="predicted"/>
<name>A0A4R3KX20_9FIRM</name>
<accession>A0A4R3KX20</accession>
<dbReference type="EMBL" id="SMAE01000006">
    <property type="protein sequence ID" value="TCS89370.1"/>
    <property type="molecule type" value="Genomic_DNA"/>
</dbReference>